<gene>
    <name evidence="7" type="ORF">Plil01_001566900</name>
</gene>
<accession>A0A9W6XF21</accession>
<feature type="compositionally biased region" description="Basic residues" evidence="6">
    <location>
        <begin position="297"/>
        <end position="313"/>
    </location>
</feature>
<feature type="region of interest" description="Disordered" evidence="6">
    <location>
        <begin position="290"/>
        <end position="333"/>
    </location>
</feature>
<feature type="compositionally biased region" description="Polar residues" evidence="6">
    <location>
        <begin position="51"/>
        <end position="60"/>
    </location>
</feature>
<feature type="region of interest" description="Disordered" evidence="6">
    <location>
        <begin position="254"/>
        <end position="277"/>
    </location>
</feature>
<evidence type="ECO:0000256" key="2">
    <source>
        <dbReference type="ARBA" id="ARBA00009418"/>
    </source>
</evidence>
<feature type="region of interest" description="Disordered" evidence="6">
    <location>
        <begin position="1"/>
        <end position="75"/>
    </location>
</feature>
<name>A0A9W6XF21_9STRA</name>
<feature type="compositionally biased region" description="Polar residues" evidence="6">
    <location>
        <begin position="434"/>
        <end position="448"/>
    </location>
</feature>
<proteinExistence type="inferred from homology"/>
<evidence type="ECO:0000256" key="4">
    <source>
        <dbReference type="ARBA" id="ARBA00022552"/>
    </source>
</evidence>
<dbReference type="OrthoDB" id="448446at2759"/>
<dbReference type="Pfam" id="PF06102">
    <property type="entry name" value="RRP36"/>
    <property type="match status" value="1"/>
</dbReference>
<comment type="subcellular location">
    <subcellularLocation>
        <location evidence="1">Nucleus</location>
        <location evidence="1">Nucleolus</location>
    </subcellularLocation>
</comment>
<sequence>MLSPKKKQQVGDPHAIWRLQRRQSGTQPENRESKTLGYDRVQDASLRVESAPSSRQTASTAAALVQSPAPPEKNSFLGSTCPVDIVARSSIFHEANKNQPLELSSKRTVGRFRQVVEVKKRRALDPRFEAQSGRLNEDLFAKSYAFLDDYKQRELQEPKQQLKKTKRVTRKEELKVSWLRLADCPSSWPRSARKTPARTTDGCLRSGNRRLCLLLQAVGSVGFAARGTSSGLAISTIDKRHLVLMHEQSGQELLPSVVNEQRGSSDSKPAIARAGSARAGSITVLERRLSRGVSGHLPRRKSRPNSGGSHRRASNVSLKSVSELAEEEKPSSPTVLRLRALAHAVRARHSLGIQKPAQRRYLLQASEADTDETDVGVDLLMAGIQTKLKEDAASGYLNKNKIASNNTHDTNSDQRNLSIGSCKVRFTKDEHSTENTANRNTPASSSNGKPPLRSSFKSATMKRGSLTKAPVPLQRVKTIRGDLSAFMNPYEPKIREPEVNLSHAQNLGARITCAHSLYKLSCQVGSELAIIGGGAIAQIADFSDVEDSKLLRYSAAVLANVTTDLSVLEDFASKEGVSALLELSWTPLMDVKVASDVDAYSAARASPATGGELYCKSRILWARISGSRFCRRSTGCPKSSTQASTVDISSPARKTGARNALSLCDKCSRAQMNCRKCADRTSGNGNATPSAAATSSASRFRNLRSLRATSVL</sequence>
<organism evidence="7 8">
    <name type="scientific">Phytophthora lilii</name>
    <dbReference type="NCBI Taxonomy" id="2077276"/>
    <lineage>
        <taxon>Eukaryota</taxon>
        <taxon>Sar</taxon>
        <taxon>Stramenopiles</taxon>
        <taxon>Oomycota</taxon>
        <taxon>Peronosporomycetes</taxon>
        <taxon>Peronosporales</taxon>
        <taxon>Peronosporaceae</taxon>
        <taxon>Phytophthora</taxon>
    </lineage>
</organism>
<dbReference type="GO" id="GO:0030686">
    <property type="term" value="C:90S preribosome"/>
    <property type="evidence" value="ECO:0007669"/>
    <property type="project" value="TreeGrafter"/>
</dbReference>
<evidence type="ECO:0000256" key="5">
    <source>
        <dbReference type="ARBA" id="ARBA00023242"/>
    </source>
</evidence>
<keyword evidence="3" id="KW-0690">Ribosome biogenesis</keyword>
<evidence type="ECO:0000313" key="8">
    <source>
        <dbReference type="Proteomes" id="UP001165083"/>
    </source>
</evidence>
<evidence type="ECO:0000313" key="7">
    <source>
        <dbReference type="EMBL" id="GMF37167.1"/>
    </source>
</evidence>
<evidence type="ECO:0000256" key="3">
    <source>
        <dbReference type="ARBA" id="ARBA00022517"/>
    </source>
</evidence>
<keyword evidence="8" id="KW-1185">Reference proteome</keyword>
<dbReference type="InterPro" id="IPR009292">
    <property type="entry name" value="RRP36"/>
</dbReference>
<comment type="similarity">
    <text evidence="2">Belongs to the RRP36 family.</text>
</comment>
<dbReference type="AlphaFoldDB" id="A0A9W6XF21"/>
<protein>
    <submittedName>
        <fullName evidence="7">Unnamed protein product</fullName>
    </submittedName>
</protein>
<keyword evidence="5" id="KW-0539">Nucleus</keyword>
<comment type="caution">
    <text evidence="7">The sequence shown here is derived from an EMBL/GenBank/DDBJ whole genome shotgun (WGS) entry which is preliminary data.</text>
</comment>
<dbReference type="PANTHER" id="PTHR21738">
    <property type="entry name" value="RIBOSOMAL RNA PROCESSING PROTEIN 36 HOMOLOG"/>
    <property type="match status" value="1"/>
</dbReference>
<dbReference type="GO" id="GO:0000462">
    <property type="term" value="P:maturation of SSU-rRNA from tricistronic rRNA transcript (SSU-rRNA, 5.8S rRNA, LSU-rRNA)"/>
    <property type="evidence" value="ECO:0007669"/>
    <property type="project" value="TreeGrafter"/>
</dbReference>
<evidence type="ECO:0000256" key="6">
    <source>
        <dbReference type="SAM" id="MobiDB-lite"/>
    </source>
</evidence>
<dbReference type="PANTHER" id="PTHR21738:SF0">
    <property type="entry name" value="RIBOSOMAL RNA PROCESSING PROTEIN 36 HOMOLOG"/>
    <property type="match status" value="1"/>
</dbReference>
<evidence type="ECO:0000256" key="1">
    <source>
        <dbReference type="ARBA" id="ARBA00004604"/>
    </source>
</evidence>
<dbReference type="Proteomes" id="UP001165083">
    <property type="component" value="Unassembled WGS sequence"/>
</dbReference>
<dbReference type="GO" id="GO:0005730">
    <property type="term" value="C:nucleolus"/>
    <property type="evidence" value="ECO:0007669"/>
    <property type="project" value="UniProtKB-SubCell"/>
</dbReference>
<feature type="compositionally biased region" description="Polar residues" evidence="6">
    <location>
        <begin position="258"/>
        <end position="267"/>
    </location>
</feature>
<reference evidence="7" key="1">
    <citation type="submission" date="2023-04" db="EMBL/GenBank/DDBJ databases">
        <title>Phytophthora lilii NBRC 32176.</title>
        <authorList>
            <person name="Ichikawa N."/>
            <person name="Sato H."/>
            <person name="Tonouchi N."/>
        </authorList>
    </citation>
    <scope>NUCLEOTIDE SEQUENCE</scope>
    <source>
        <strain evidence="7">NBRC 32176</strain>
    </source>
</reference>
<dbReference type="EMBL" id="BSXW01001489">
    <property type="protein sequence ID" value="GMF37167.1"/>
    <property type="molecule type" value="Genomic_DNA"/>
</dbReference>
<feature type="region of interest" description="Disordered" evidence="6">
    <location>
        <begin position="425"/>
        <end position="464"/>
    </location>
</feature>
<keyword evidence="4" id="KW-0698">rRNA processing</keyword>